<reference evidence="1 2" key="1">
    <citation type="submission" date="2015-11" db="EMBL/GenBank/DDBJ databases">
        <title>Ensifer anhuiense sp. nov., an effective nitrogen fixation bacterium with Glycine soja.</title>
        <authorList>
            <person name="Yan H."/>
            <person name="Chen W."/>
        </authorList>
    </citation>
    <scope>NUCLEOTIDE SEQUENCE [LARGE SCALE GENOMIC DNA]</scope>
    <source>
        <strain evidence="1 2">LMG 7837</strain>
    </source>
</reference>
<dbReference type="OrthoDB" id="9889530at2"/>
<sequence>MQDTNSPLQDQIAMMREVIAHLPATCRLAEVTDAQIVEAAEELSRNADSEWKQLPDQVIGPQREGVLGMVLVRKRRQLAYSLKLSNLARDPFQSIPPVLLSVAGGSALPSLVAAPPVTFPSFLLAIALSWLRVFAQPIGYGEAALLHHMNQIEAVKGKVMQDDLTEAGRVLVEVYGYVKGQNGNEISALLTSLKAWKAIEEFDGGYRVTETVPFGLGPIEYVR</sequence>
<dbReference type="EMBL" id="LNQB01000061">
    <property type="protein sequence ID" value="OAP48447.1"/>
    <property type="molecule type" value="Genomic_DNA"/>
</dbReference>
<dbReference type="RefSeq" id="WP_066870604.1">
    <property type="nucleotide sequence ID" value="NZ_LNQB01000061.1"/>
</dbReference>
<dbReference type="AlphaFoldDB" id="A0A178YLZ9"/>
<comment type="caution">
    <text evidence="1">The sequence shown here is derived from an EMBL/GenBank/DDBJ whole genome shotgun (WGS) entry which is preliminary data.</text>
</comment>
<proteinExistence type="predicted"/>
<dbReference type="Proteomes" id="UP000078507">
    <property type="component" value="Unassembled WGS sequence"/>
</dbReference>
<accession>A0A178YLZ9</accession>
<keyword evidence="2" id="KW-1185">Reference proteome</keyword>
<gene>
    <name evidence="1" type="ORF">ATB98_24160</name>
</gene>
<name>A0A178YLZ9_SINSA</name>
<protein>
    <submittedName>
        <fullName evidence="1">Uncharacterized protein</fullName>
    </submittedName>
</protein>
<evidence type="ECO:0000313" key="2">
    <source>
        <dbReference type="Proteomes" id="UP000078507"/>
    </source>
</evidence>
<organism evidence="1 2">
    <name type="scientific">Sinorhizobium saheli</name>
    <dbReference type="NCBI Taxonomy" id="36856"/>
    <lineage>
        <taxon>Bacteria</taxon>
        <taxon>Pseudomonadati</taxon>
        <taxon>Pseudomonadota</taxon>
        <taxon>Alphaproteobacteria</taxon>
        <taxon>Hyphomicrobiales</taxon>
        <taxon>Rhizobiaceae</taxon>
        <taxon>Sinorhizobium/Ensifer group</taxon>
        <taxon>Sinorhizobium</taxon>
    </lineage>
</organism>
<evidence type="ECO:0000313" key="1">
    <source>
        <dbReference type="EMBL" id="OAP48447.1"/>
    </source>
</evidence>